<dbReference type="RefSeq" id="WP_342451044.1">
    <property type="nucleotide sequence ID" value="NZ_JBIBDZ010000004.1"/>
</dbReference>
<dbReference type="GO" id="GO:0032259">
    <property type="term" value="P:methylation"/>
    <property type="evidence" value="ECO:0007669"/>
    <property type="project" value="UniProtKB-KW"/>
</dbReference>
<name>A0ABW6XQU0_9ACTN</name>
<proteinExistence type="predicted"/>
<comment type="caution">
    <text evidence="2">The sequence shown here is derived from an EMBL/GenBank/DDBJ whole genome shotgun (WGS) entry which is preliminary data.</text>
</comment>
<dbReference type="PANTHER" id="PTHR43591:SF81">
    <property type="entry name" value="MAGNESIUM PROTOPORPHYRIN IX METHYLTRANSFERASE, CHLOROPLASTIC-RELATED"/>
    <property type="match status" value="1"/>
</dbReference>
<dbReference type="Pfam" id="PF08241">
    <property type="entry name" value="Methyltransf_11"/>
    <property type="match status" value="1"/>
</dbReference>
<dbReference type="Proteomes" id="UP001602370">
    <property type="component" value="Unassembled WGS sequence"/>
</dbReference>
<reference evidence="2 3" key="1">
    <citation type="submission" date="2024-10" db="EMBL/GenBank/DDBJ databases">
        <title>The Natural Products Discovery Center: Release of the First 8490 Sequenced Strains for Exploring Actinobacteria Biosynthetic Diversity.</title>
        <authorList>
            <person name="Kalkreuter E."/>
            <person name="Kautsar S.A."/>
            <person name="Yang D."/>
            <person name="Bader C.D."/>
            <person name="Teijaro C.N."/>
            <person name="Fluegel L."/>
            <person name="Davis C.M."/>
            <person name="Simpson J.R."/>
            <person name="Lauterbach L."/>
            <person name="Steele A.D."/>
            <person name="Gui C."/>
            <person name="Meng S."/>
            <person name="Li G."/>
            <person name="Viehrig K."/>
            <person name="Ye F."/>
            <person name="Su P."/>
            <person name="Kiefer A.F."/>
            <person name="Nichols A."/>
            <person name="Cepeda A.J."/>
            <person name="Yan W."/>
            <person name="Fan B."/>
            <person name="Jiang Y."/>
            <person name="Adhikari A."/>
            <person name="Zheng C.-J."/>
            <person name="Schuster L."/>
            <person name="Cowan T.M."/>
            <person name="Smanski M.J."/>
            <person name="Chevrette M.G."/>
            <person name="De Carvalho L.P.S."/>
            <person name="Shen B."/>
        </authorList>
    </citation>
    <scope>NUCLEOTIDE SEQUENCE [LARGE SCALE GENOMIC DNA]</scope>
    <source>
        <strain evidence="2 3">NPDC012605</strain>
    </source>
</reference>
<dbReference type="SUPFAM" id="SSF53335">
    <property type="entry name" value="S-adenosyl-L-methionine-dependent methyltransferases"/>
    <property type="match status" value="1"/>
</dbReference>
<keyword evidence="3" id="KW-1185">Reference proteome</keyword>
<protein>
    <submittedName>
        <fullName evidence="2">Class I SAM-dependent methyltransferase</fullName>
        <ecNumber evidence="2">2.1.1.-</ecNumber>
    </submittedName>
</protein>
<dbReference type="EMBL" id="JBIBDZ010000004">
    <property type="protein sequence ID" value="MFF5919874.1"/>
    <property type="molecule type" value="Genomic_DNA"/>
</dbReference>
<keyword evidence="2" id="KW-0808">Transferase</keyword>
<keyword evidence="2" id="KW-0489">Methyltransferase</keyword>
<dbReference type="InterPro" id="IPR013216">
    <property type="entry name" value="Methyltransf_11"/>
</dbReference>
<dbReference type="Gene3D" id="3.40.50.150">
    <property type="entry name" value="Vaccinia Virus protein VP39"/>
    <property type="match status" value="1"/>
</dbReference>
<dbReference type="InterPro" id="IPR029063">
    <property type="entry name" value="SAM-dependent_MTases_sf"/>
</dbReference>
<evidence type="ECO:0000313" key="3">
    <source>
        <dbReference type="Proteomes" id="UP001602370"/>
    </source>
</evidence>
<accession>A0ABW6XQU0</accession>
<organism evidence="2 3">
    <name type="scientific">Streptomyces flavochromogenes</name>
    <dbReference type="NCBI Taxonomy" id="68199"/>
    <lineage>
        <taxon>Bacteria</taxon>
        <taxon>Bacillati</taxon>
        <taxon>Actinomycetota</taxon>
        <taxon>Actinomycetes</taxon>
        <taxon>Kitasatosporales</taxon>
        <taxon>Streptomycetaceae</taxon>
        <taxon>Streptomyces</taxon>
    </lineage>
</organism>
<evidence type="ECO:0000313" key="2">
    <source>
        <dbReference type="EMBL" id="MFF5919874.1"/>
    </source>
</evidence>
<sequence length="287" mass="31844">MDPDVRLFAEVTRVVEPVEMRAAVRETYGPADLSSVPVFAGGFINFGYWRSIDLAGPLTVDDRVRSQEDMYRQVLDAAGPLAGRRIVEIGCGLGVGCALALREYRPERVTGMDIHPQQLDRARRANADLLETSPSALRFVRGAAEEMPFGDGEFDCVYSVEAAQHFDDVIAFTREAARVLRPGGRVVVASFFTPDDDPGHGARLASYLETFADGLDVARPVTLVADAFTRVGLTDARAVSIGPDVWQGWDRWLSDQWEPGTWPRNFLKAYEQRTLDYYIVTATRPQV</sequence>
<dbReference type="EC" id="2.1.1.-" evidence="2"/>
<dbReference type="CDD" id="cd02440">
    <property type="entry name" value="AdoMet_MTases"/>
    <property type="match status" value="1"/>
</dbReference>
<feature type="domain" description="Methyltransferase type 11" evidence="1">
    <location>
        <begin position="87"/>
        <end position="188"/>
    </location>
</feature>
<evidence type="ECO:0000259" key="1">
    <source>
        <dbReference type="Pfam" id="PF08241"/>
    </source>
</evidence>
<dbReference type="PANTHER" id="PTHR43591">
    <property type="entry name" value="METHYLTRANSFERASE"/>
    <property type="match status" value="1"/>
</dbReference>
<dbReference type="GO" id="GO:0008168">
    <property type="term" value="F:methyltransferase activity"/>
    <property type="evidence" value="ECO:0007669"/>
    <property type="project" value="UniProtKB-KW"/>
</dbReference>
<gene>
    <name evidence="2" type="ORF">ACFY8C_16255</name>
</gene>